<dbReference type="EMBL" id="CP055899">
    <property type="protein sequence ID" value="QKX55438.1"/>
    <property type="molecule type" value="Genomic_DNA"/>
</dbReference>
<name>A0A7H8QNH1_TALRU</name>
<dbReference type="Pfam" id="PF20150">
    <property type="entry name" value="2EXR"/>
    <property type="match status" value="1"/>
</dbReference>
<evidence type="ECO:0000313" key="3">
    <source>
        <dbReference type="Proteomes" id="UP000509510"/>
    </source>
</evidence>
<dbReference type="InterPro" id="IPR045518">
    <property type="entry name" value="2EXR"/>
</dbReference>
<dbReference type="PANTHER" id="PTHR35910:SF1">
    <property type="entry name" value="2EXR DOMAIN-CONTAINING PROTEIN"/>
    <property type="match status" value="1"/>
</dbReference>
<reference evidence="3" key="1">
    <citation type="submission" date="2020-06" db="EMBL/GenBank/DDBJ databases">
        <title>A chromosome-scale genome assembly of Talaromyces rugulosus W13939.</title>
        <authorList>
            <person name="Wang B."/>
            <person name="Guo L."/>
            <person name="Ye K."/>
            <person name="Wang L."/>
        </authorList>
    </citation>
    <scope>NUCLEOTIDE SEQUENCE [LARGE SCALE GENOMIC DNA]</scope>
    <source>
        <strain evidence="3">W13939</strain>
    </source>
</reference>
<dbReference type="Proteomes" id="UP000509510">
    <property type="component" value="Chromosome II"/>
</dbReference>
<proteinExistence type="predicted"/>
<dbReference type="GeneID" id="55990039"/>
<dbReference type="OrthoDB" id="4220248at2759"/>
<dbReference type="AlphaFoldDB" id="A0A7H8QNH1"/>
<organism evidence="2 3">
    <name type="scientific">Talaromyces rugulosus</name>
    <name type="common">Penicillium rugulosum</name>
    <dbReference type="NCBI Taxonomy" id="121627"/>
    <lineage>
        <taxon>Eukaryota</taxon>
        <taxon>Fungi</taxon>
        <taxon>Dikarya</taxon>
        <taxon>Ascomycota</taxon>
        <taxon>Pezizomycotina</taxon>
        <taxon>Eurotiomycetes</taxon>
        <taxon>Eurotiomycetidae</taxon>
        <taxon>Eurotiales</taxon>
        <taxon>Trichocomaceae</taxon>
        <taxon>Talaromyces</taxon>
        <taxon>Talaromyces sect. Islandici</taxon>
    </lineage>
</organism>
<dbReference type="RefSeq" id="XP_035341617.1">
    <property type="nucleotide sequence ID" value="XM_035485724.1"/>
</dbReference>
<dbReference type="KEGG" id="trg:TRUGW13939_02531"/>
<evidence type="ECO:0000259" key="1">
    <source>
        <dbReference type="Pfam" id="PF20150"/>
    </source>
</evidence>
<dbReference type="PANTHER" id="PTHR35910">
    <property type="entry name" value="2EXR DOMAIN-CONTAINING PROTEIN"/>
    <property type="match status" value="1"/>
</dbReference>
<evidence type="ECO:0000313" key="2">
    <source>
        <dbReference type="EMBL" id="QKX55438.1"/>
    </source>
</evidence>
<keyword evidence="3" id="KW-1185">Reference proteome</keyword>
<gene>
    <name evidence="2" type="ORF">TRUGW13939_02531</name>
</gene>
<feature type="domain" description="2EXR" evidence="1">
    <location>
        <begin position="7"/>
        <end position="122"/>
    </location>
</feature>
<sequence length="313" mass="35959">MAECKTFHLFPKLPAELRLEIWRLCLPQRVCEKDQAFPGIVFDLPDDEIPVPCLLYQTTEVNGRPPAISRICRESREIALKTGLFYQFFRSTNSLLKPRPSEAEWWSYTAIHSAWFDSTRDSMHLNWEPTYRGEFDDRGSALQSLAWDASQAGGRGSINIGYFQSNYILIKDLRDALKKLPTWTVVMRVVVIHTNFSTGASTGLFGLLDDSRVQLIDIFDEARMNALFDLAEQCEPYGLVTARQQISRDSPQSIQQKLRDAVRHKLRSEETEKLLPRLRPVIMFRLCTEMCNRVGSTASIRGVRWARKARKGL</sequence>
<accession>A0A7H8QNH1</accession>
<protein>
    <recommendedName>
        <fullName evidence="1">2EXR domain-containing protein</fullName>
    </recommendedName>
</protein>